<reference evidence="1" key="1">
    <citation type="submission" date="2014-07" db="EMBL/GenBank/DDBJ databases">
        <authorList>
            <person name="Martin A.A"/>
            <person name="De Silva N."/>
        </authorList>
    </citation>
    <scope>NUCLEOTIDE SEQUENCE</scope>
</reference>
<name>A0A0K0G5F9_STRVS</name>
<reference evidence="2" key="2">
    <citation type="submission" date="2015-08" db="UniProtKB">
        <authorList>
            <consortium name="WormBaseParasite"/>
        </authorList>
    </citation>
    <scope>IDENTIFICATION</scope>
</reference>
<evidence type="ECO:0000313" key="1">
    <source>
        <dbReference type="Proteomes" id="UP000035680"/>
    </source>
</evidence>
<dbReference type="AlphaFoldDB" id="A0A0K0G5F9"/>
<organism evidence="1 2">
    <name type="scientific">Strongyloides venezuelensis</name>
    <name type="common">Threadworm</name>
    <dbReference type="NCBI Taxonomy" id="75913"/>
    <lineage>
        <taxon>Eukaryota</taxon>
        <taxon>Metazoa</taxon>
        <taxon>Ecdysozoa</taxon>
        <taxon>Nematoda</taxon>
        <taxon>Chromadorea</taxon>
        <taxon>Rhabditida</taxon>
        <taxon>Tylenchina</taxon>
        <taxon>Panagrolaimomorpha</taxon>
        <taxon>Strongyloidoidea</taxon>
        <taxon>Strongyloididae</taxon>
        <taxon>Strongyloides</taxon>
    </lineage>
</organism>
<proteinExistence type="predicted"/>
<evidence type="ECO:0000313" key="2">
    <source>
        <dbReference type="WBParaSite" id="SVE_1997600.1"/>
    </source>
</evidence>
<dbReference type="WBParaSite" id="SVE_1997600.1">
    <property type="protein sequence ID" value="SVE_1997600.1"/>
    <property type="gene ID" value="SVE_1997600"/>
</dbReference>
<protein>
    <submittedName>
        <fullName evidence="2">Ovule protein</fullName>
    </submittedName>
</protein>
<accession>A0A0K0G5F9</accession>
<sequence length="104" mass="12257">MLHRKNLPDEKYIYLPISPASYCTLPRARLKNESINYSSNLYSKDCKIPLSKPPTHLRRNYVAHSEYTPHMNRNIMIGTKIKDYEPKLVKRNMSLVNSVYFPSR</sequence>
<dbReference type="Proteomes" id="UP000035680">
    <property type="component" value="Unassembled WGS sequence"/>
</dbReference>
<keyword evidence="1" id="KW-1185">Reference proteome</keyword>